<accession>A0A0C2N5V4</accession>
<evidence type="ECO:0000313" key="2">
    <source>
        <dbReference type="Proteomes" id="UP000031668"/>
    </source>
</evidence>
<dbReference type="Proteomes" id="UP000031668">
    <property type="component" value="Unassembled WGS sequence"/>
</dbReference>
<organism evidence="1 2">
    <name type="scientific">Thelohanellus kitauei</name>
    <name type="common">Myxosporean</name>
    <dbReference type="NCBI Taxonomy" id="669202"/>
    <lineage>
        <taxon>Eukaryota</taxon>
        <taxon>Metazoa</taxon>
        <taxon>Cnidaria</taxon>
        <taxon>Myxozoa</taxon>
        <taxon>Myxosporea</taxon>
        <taxon>Bivalvulida</taxon>
        <taxon>Platysporina</taxon>
        <taxon>Myxobolidae</taxon>
        <taxon>Thelohanellus</taxon>
    </lineage>
</organism>
<reference evidence="1 2" key="1">
    <citation type="journal article" date="2014" name="Genome Biol. Evol.">
        <title>The genome of the myxosporean Thelohanellus kitauei shows adaptations to nutrient acquisition within its fish host.</title>
        <authorList>
            <person name="Yang Y."/>
            <person name="Xiong J."/>
            <person name="Zhou Z."/>
            <person name="Huo F."/>
            <person name="Miao W."/>
            <person name="Ran C."/>
            <person name="Liu Y."/>
            <person name="Zhang J."/>
            <person name="Feng J."/>
            <person name="Wang M."/>
            <person name="Wang M."/>
            <person name="Wang L."/>
            <person name="Yao B."/>
        </authorList>
    </citation>
    <scope>NUCLEOTIDE SEQUENCE [LARGE SCALE GENOMIC DNA]</scope>
    <source>
        <strain evidence="1">Wuqing</strain>
    </source>
</reference>
<sequence length="101" mass="11411">MFNEEREAKGLMSSLGTSYISVRPVIHVRWEDGKSVPNCLIPTRNIDAFVRAHENETRTKASLEQLLLIELAVLNTNVVYASAMNQRESRNDSSAYIVEKS</sequence>
<protein>
    <submittedName>
        <fullName evidence="1">Uncharacterized protein</fullName>
    </submittedName>
</protein>
<name>A0A0C2N5V4_THEKT</name>
<keyword evidence="2" id="KW-1185">Reference proteome</keyword>
<comment type="caution">
    <text evidence="1">The sequence shown here is derived from an EMBL/GenBank/DDBJ whole genome shotgun (WGS) entry which is preliminary data.</text>
</comment>
<evidence type="ECO:0000313" key="1">
    <source>
        <dbReference type="EMBL" id="KII71685.1"/>
    </source>
</evidence>
<gene>
    <name evidence="1" type="ORF">RF11_11487</name>
</gene>
<dbReference type="EMBL" id="JWZT01001671">
    <property type="protein sequence ID" value="KII71685.1"/>
    <property type="molecule type" value="Genomic_DNA"/>
</dbReference>
<dbReference type="AlphaFoldDB" id="A0A0C2N5V4"/>
<proteinExistence type="predicted"/>